<dbReference type="Gene3D" id="4.10.1000.10">
    <property type="entry name" value="Zinc finger, CCCH-type"/>
    <property type="match status" value="1"/>
</dbReference>
<feature type="region of interest" description="Disordered" evidence="5">
    <location>
        <begin position="1"/>
        <end position="34"/>
    </location>
</feature>
<dbReference type="AlphaFoldDB" id="A0A8S1F9Y5"/>
<evidence type="ECO:0000256" key="3">
    <source>
        <dbReference type="ARBA" id="ARBA00022833"/>
    </source>
</evidence>
<organism evidence="7 8">
    <name type="scientific">Caenorhabditis bovis</name>
    <dbReference type="NCBI Taxonomy" id="2654633"/>
    <lineage>
        <taxon>Eukaryota</taxon>
        <taxon>Metazoa</taxon>
        <taxon>Ecdysozoa</taxon>
        <taxon>Nematoda</taxon>
        <taxon>Chromadorea</taxon>
        <taxon>Rhabditida</taxon>
        <taxon>Rhabditina</taxon>
        <taxon>Rhabditomorpha</taxon>
        <taxon>Rhabditoidea</taxon>
        <taxon>Rhabditidae</taxon>
        <taxon>Peloderinae</taxon>
        <taxon>Caenorhabditis</taxon>
    </lineage>
</organism>
<protein>
    <recommendedName>
        <fullName evidence="6">C3H1-type domain-containing protein</fullName>
    </recommendedName>
</protein>
<sequence length="646" mass="71650">MSCTNLKGSGGKKSDTPHGKPHGGRRSTSPFATRECPDFGAPFFFIGDDEKKTVEIKANQQFEQFRGFSTEIPTQYRMSAQQQVRNNNPWTSMPNAVGFGNRACDTNNHRLRSLSVSSSTTSTREPNVALKKTKLCDHWRRSGVCTYGENCWYAHGENDLRRNGTTTRETSSAETRNSMKIQPNMENDKVVVGTTSTAKKGETAKPADEHGKQKRTSTNIKNLTVKIPMAPTTTTTTTNDKQLPLSPAQERWISMTGSPPKSATSDADERSQLSNSSGSTVVLRNVENLSTKFAKLAMDEQHLFMAQPPPQIRTNIQAAFANRFANSSSAFNGNNNQMNVYNRPIGRAAPQAKNYAAAYGGGRVNPHLDAYGGYRQPSYFEPPMRDAYVPQMQRTNTNLVDEIYRRQRIVESGGELEALREQQAIIEQQRKNHELMRMYGVDDPYGLIGKANAGVCAVDRSAKFTPNFYHGLDYNANRPYPPAAIKANEAHYGYQHYPAGYGCQQQKQQPKGEFKLTLAPKITESLLPDEDFSIWLDKAEKKESAIPEKKEAKVSSLCELLFGETPMSSKKANSGVFNFDAVLKVSPSDKPPISPTPLFVIAEKTPNQDVAEKEICAFYSTSGCCPFGDSCALDHKLEFSESKTPM</sequence>
<feature type="zinc finger region" description="C3H1-type" evidence="4">
    <location>
        <begin position="611"/>
        <end position="638"/>
    </location>
</feature>
<dbReference type="GO" id="GO:0010468">
    <property type="term" value="P:regulation of gene expression"/>
    <property type="evidence" value="ECO:0007669"/>
    <property type="project" value="UniProtKB-ARBA"/>
</dbReference>
<feature type="compositionally biased region" description="Basic and acidic residues" evidence="5">
    <location>
        <begin position="199"/>
        <end position="211"/>
    </location>
</feature>
<dbReference type="OrthoDB" id="5844568at2759"/>
<dbReference type="InterPro" id="IPR000571">
    <property type="entry name" value="Znf_CCCH"/>
</dbReference>
<dbReference type="GO" id="GO:0051252">
    <property type="term" value="P:regulation of RNA metabolic process"/>
    <property type="evidence" value="ECO:0007669"/>
    <property type="project" value="UniProtKB-ARBA"/>
</dbReference>
<feature type="domain" description="C3H1-type" evidence="6">
    <location>
        <begin position="130"/>
        <end position="158"/>
    </location>
</feature>
<evidence type="ECO:0000313" key="7">
    <source>
        <dbReference type="EMBL" id="CAB3408973.1"/>
    </source>
</evidence>
<dbReference type="Pfam" id="PF00642">
    <property type="entry name" value="zf-CCCH"/>
    <property type="match status" value="1"/>
</dbReference>
<gene>
    <name evidence="7" type="ORF">CBOVIS_LOCUS10688</name>
</gene>
<keyword evidence="8" id="KW-1185">Reference proteome</keyword>
<feature type="domain" description="C3H1-type" evidence="6">
    <location>
        <begin position="611"/>
        <end position="638"/>
    </location>
</feature>
<comment type="caution">
    <text evidence="7">The sequence shown here is derived from an EMBL/GenBank/DDBJ whole genome shotgun (WGS) entry which is preliminary data.</text>
</comment>
<keyword evidence="1 4" id="KW-0479">Metal-binding</keyword>
<keyword evidence="2 4" id="KW-0863">Zinc-finger</keyword>
<feature type="region of interest" description="Disordered" evidence="5">
    <location>
        <begin position="196"/>
        <end position="217"/>
    </location>
</feature>
<feature type="region of interest" description="Disordered" evidence="5">
    <location>
        <begin position="252"/>
        <end position="279"/>
    </location>
</feature>
<reference evidence="7 8" key="1">
    <citation type="submission" date="2020-04" db="EMBL/GenBank/DDBJ databases">
        <authorList>
            <person name="Laetsch R D."/>
            <person name="Stevens L."/>
            <person name="Kumar S."/>
            <person name="Blaxter L. M."/>
        </authorList>
    </citation>
    <scope>NUCLEOTIDE SEQUENCE [LARGE SCALE GENOMIC DNA]</scope>
</reference>
<dbReference type="FunFam" id="4.10.1000.10:FF:000003">
    <property type="entry name" value="Zinc finger CCCH domain-containing protein"/>
    <property type="match status" value="1"/>
</dbReference>
<evidence type="ECO:0000313" key="8">
    <source>
        <dbReference type="Proteomes" id="UP000494206"/>
    </source>
</evidence>
<dbReference type="Proteomes" id="UP000494206">
    <property type="component" value="Unassembled WGS sequence"/>
</dbReference>
<dbReference type="EMBL" id="CADEPM010000007">
    <property type="protein sequence ID" value="CAB3408973.1"/>
    <property type="molecule type" value="Genomic_DNA"/>
</dbReference>
<keyword evidence="3 4" id="KW-0862">Zinc</keyword>
<dbReference type="SUPFAM" id="SSF90229">
    <property type="entry name" value="CCCH zinc finger"/>
    <property type="match status" value="1"/>
</dbReference>
<accession>A0A8S1F9Y5</accession>
<feature type="compositionally biased region" description="Polar residues" evidence="5">
    <location>
        <begin position="255"/>
        <end position="265"/>
    </location>
</feature>
<evidence type="ECO:0000256" key="5">
    <source>
        <dbReference type="SAM" id="MobiDB-lite"/>
    </source>
</evidence>
<evidence type="ECO:0000256" key="1">
    <source>
        <dbReference type="ARBA" id="ARBA00022723"/>
    </source>
</evidence>
<dbReference type="PROSITE" id="PS50103">
    <property type="entry name" value="ZF_C3H1"/>
    <property type="match status" value="2"/>
</dbReference>
<name>A0A8S1F9Y5_9PELO</name>
<dbReference type="InterPro" id="IPR036855">
    <property type="entry name" value="Znf_CCCH_sf"/>
</dbReference>
<evidence type="ECO:0000256" key="2">
    <source>
        <dbReference type="ARBA" id="ARBA00022771"/>
    </source>
</evidence>
<evidence type="ECO:0000259" key="6">
    <source>
        <dbReference type="PROSITE" id="PS50103"/>
    </source>
</evidence>
<feature type="zinc finger region" description="C3H1-type" evidence="4">
    <location>
        <begin position="130"/>
        <end position="158"/>
    </location>
</feature>
<evidence type="ECO:0000256" key="4">
    <source>
        <dbReference type="PROSITE-ProRule" id="PRU00723"/>
    </source>
</evidence>
<proteinExistence type="predicted"/>
<dbReference type="GO" id="GO:0008270">
    <property type="term" value="F:zinc ion binding"/>
    <property type="evidence" value="ECO:0007669"/>
    <property type="project" value="UniProtKB-KW"/>
</dbReference>
<dbReference type="SMART" id="SM00356">
    <property type="entry name" value="ZnF_C3H1"/>
    <property type="match status" value="2"/>
</dbReference>